<dbReference type="NCBIfam" id="TIGR00675">
    <property type="entry name" value="dcm"/>
    <property type="match status" value="1"/>
</dbReference>
<evidence type="ECO:0000256" key="7">
    <source>
        <dbReference type="PROSITE-ProRule" id="PRU01016"/>
    </source>
</evidence>
<dbReference type="InterPro" id="IPR029063">
    <property type="entry name" value="SAM-dependent_MTases_sf"/>
</dbReference>
<evidence type="ECO:0000313" key="10">
    <source>
        <dbReference type="EMBL" id="SNT75530.1"/>
    </source>
</evidence>
<comment type="catalytic activity">
    <reaction evidence="6">
        <text>a 2'-deoxycytidine in DNA + S-adenosyl-L-methionine = a 5-methyl-2'-deoxycytidine in DNA + S-adenosyl-L-homocysteine + H(+)</text>
        <dbReference type="Rhea" id="RHEA:13681"/>
        <dbReference type="Rhea" id="RHEA-COMP:11369"/>
        <dbReference type="Rhea" id="RHEA-COMP:11370"/>
        <dbReference type="ChEBI" id="CHEBI:15378"/>
        <dbReference type="ChEBI" id="CHEBI:57856"/>
        <dbReference type="ChEBI" id="CHEBI:59789"/>
        <dbReference type="ChEBI" id="CHEBI:85452"/>
        <dbReference type="ChEBI" id="CHEBI:85454"/>
        <dbReference type="EC" id="2.1.1.37"/>
    </reaction>
</comment>
<dbReference type="EC" id="2.1.1.37" evidence="1"/>
<evidence type="ECO:0000256" key="2">
    <source>
        <dbReference type="ARBA" id="ARBA00022603"/>
    </source>
</evidence>
<name>A0A239PZC9_9PROT</name>
<comment type="similarity">
    <text evidence="7 8">Belongs to the class I-like SAM-binding methyltransferase superfamily. C5-methyltransferase family.</text>
</comment>
<keyword evidence="4 7" id="KW-0949">S-adenosyl-L-methionine</keyword>
<dbReference type="GO" id="GO:0009307">
    <property type="term" value="P:DNA restriction-modification system"/>
    <property type="evidence" value="ECO:0007669"/>
    <property type="project" value="UniProtKB-KW"/>
</dbReference>
<evidence type="ECO:0000256" key="1">
    <source>
        <dbReference type="ARBA" id="ARBA00011975"/>
    </source>
</evidence>
<dbReference type="Proteomes" id="UP000198346">
    <property type="component" value="Unassembled WGS sequence"/>
</dbReference>
<evidence type="ECO:0000256" key="4">
    <source>
        <dbReference type="ARBA" id="ARBA00022691"/>
    </source>
</evidence>
<evidence type="ECO:0000313" key="11">
    <source>
        <dbReference type="Proteomes" id="UP000198346"/>
    </source>
</evidence>
<dbReference type="GO" id="GO:0003886">
    <property type="term" value="F:DNA (cytosine-5-)-methyltransferase activity"/>
    <property type="evidence" value="ECO:0007669"/>
    <property type="project" value="UniProtKB-EC"/>
</dbReference>
<evidence type="ECO:0000256" key="3">
    <source>
        <dbReference type="ARBA" id="ARBA00022679"/>
    </source>
</evidence>
<feature type="active site" evidence="7">
    <location>
        <position position="105"/>
    </location>
</feature>
<gene>
    <name evidence="10" type="ORF">SAMN06297382_2786</name>
</gene>
<dbReference type="PRINTS" id="PR00105">
    <property type="entry name" value="C5METTRFRASE"/>
</dbReference>
<evidence type="ECO:0000256" key="5">
    <source>
        <dbReference type="ARBA" id="ARBA00022747"/>
    </source>
</evidence>
<dbReference type="InterPro" id="IPR001525">
    <property type="entry name" value="C5_MeTfrase"/>
</dbReference>
<dbReference type="GO" id="GO:0032259">
    <property type="term" value="P:methylation"/>
    <property type="evidence" value="ECO:0007669"/>
    <property type="project" value="UniProtKB-KW"/>
</dbReference>
<keyword evidence="3 7" id="KW-0808">Transferase</keyword>
<dbReference type="PANTHER" id="PTHR46098:SF1">
    <property type="entry name" value="TRNA (CYTOSINE(38)-C(5))-METHYLTRANSFERASE"/>
    <property type="match status" value="1"/>
</dbReference>
<dbReference type="InterPro" id="IPR050750">
    <property type="entry name" value="C5-MTase"/>
</dbReference>
<feature type="region of interest" description="Disordered" evidence="9">
    <location>
        <begin position="1"/>
        <end position="23"/>
    </location>
</feature>
<dbReference type="Gene3D" id="3.90.120.10">
    <property type="entry name" value="DNA Methylase, subunit A, domain 2"/>
    <property type="match status" value="1"/>
</dbReference>
<proteinExistence type="inferred from homology"/>
<dbReference type="SUPFAM" id="SSF53335">
    <property type="entry name" value="S-adenosyl-L-methionine-dependent methyltransferases"/>
    <property type="match status" value="1"/>
</dbReference>
<organism evidence="10 11">
    <name type="scientific">Amphiplicatus metriothermophilus</name>
    <dbReference type="NCBI Taxonomy" id="1519374"/>
    <lineage>
        <taxon>Bacteria</taxon>
        <taxon>Pseudomonadati</taxon>
        <taxon>Pseudomonadota</taxon>
        <taxon>Alphaproteobacteria</taxon>
        <taxon>Parvularculales</taxon>
        <taxon>Parvularculaceae</taxon>
        <taxon>Amphiplicatus</taxon>
    </lineage>
</organism>
<dbReference type="Gene3D" id="3.40.50.150">
    <property type="entry name" value="Vaccinia Virus protein VP39"/>
    <property type="match status" value="1"/>
</dbReference>
<reference evidence="10 11" key="1">
    <citation type="submission" date="2017-07" db="EMBL/GenBank/DDBJ databases">
        <authorList>
            <person name="Sun Z.S."/>
            <person name="Albrecht U."/>
            <person name="Echele G."/>
            <person name="Lee C.C."/>
        </authorList>
    </citation>
    <scope>NUCLEOTIDE SEQUENCE [LARGE SCALE GENOMIC DNA]</scope>
    <source>
        <strain evidence="10 11">CGMCC 1.12710</strain>
    </source>
</reference>
<evidence type="ECO:0000256" key="9">
    <source>
        <dbReference type="SAM" id="MobiDB-lite"/>
    </source>
</evidence>
<accession>A0A239PZC9</accession>
<dbReference type="PANTHER" id="PTHR46098">
    <property type="entry name" value="TRNA (CYTOSINE(38)-C(5))-METHYLTRANSFERASE"/>
    <property type="match status" value="1"/>
</dbReference>
<keyword evidence="11" id="KW-1185">Reference proteome</keyword>
<dbReference type="AlphaFoldDB" id="A0A239PZC9"/>
<dbReference type="Pfam" id="PF00145">
    <property type="entry name" value="DNA_methylase"/>
    <property type="match status" value="1"/>
</dbReference>
<keyword evidence="2 7" id="KW-0489">Methyltransferase</keyword>
<protein>
    <recommendedName>
        <fullName evidence="1">DNA (cytosine-5-)-methyltransferase</fullName>
        <ecNumber evidence="1">2.1.1.37</ecNumber>
    </recommendedName>
</protein>
<dbReference type="PROSITE" id="PS51679">
    <property type="entry name" value="SAM_MT_C5"/>
    <property type="match status" value="1"/>
</dbReference>
<sequence>MLRASPGTERESAPKCGGNEAKTGQAEELRHMRTFFEFFAGGGMARLGLGPAWRCAFANDVDPAKCAAYRANFGGETLIEADIAALKLEDLPAVRADLAWASFPCQDLSLAGARAGLAGARSGLFFQFWRLIEALSGAGRAPRLIVIENVAGLMTSNGGADFRRVIETVAGGGYVVSAMAIDARWFSPQSRPRLFIFGFAQECAPRRRSAPPLDSFSPAAMRASLGALSSKATRRWRWLAARPTARPNMRLEDLVDINAPDWCAARGAAALSMMSARQRATVEALRASGDRHVGAAFRRIRIENGARVQRIEARFDGLAGCLRTPAGGSSRQMLVKIEDGRVFARLLSPREAARLMGLPEDYRLPEQTTAALKLCGDGVSVPVVRWIGEAILTPLLAQEAQAA</sequence>
<evidence type="ECO:0000256" key="6">
    <source>
        <dbReference type="ARBA" id="ARBA00047422"/>
    </source>
</evidence>
<evidence type="ECO:0000256" key="8">
    <source>
        <dbReference type="RuleBase" id="RU000416"/>
    </source>
</evidence>
<keyword evidence="5" id="KW-0680">Restriction system</keyword>
<dbReference type="EMBL" id="FZQA01000008">
    <property type="protein sequence ID" value="SNT75530.1"/>
    <property type="molecule type" value="Genomic_DNA"/>
</dbReference>